<proteinExistence type="predicted"/>
<protein>
    <submittedName>
        <fullName evidence="3">Filamentous hemagglutinin family domain-containing protein</fullName>
    </submittedName>
</protein>
<evidence type="ECO:0000259" key="2">
    <source>
        <dbReference type="Pfam" id="PF12770"/>
    </source>
</evidence>
<keyword evidence="1" id="KW-0802">TPR repeat</keyword>
<feature type="domain" description="CHAT" evidence="2">
    <location>
        <begin position="511"/>
        <end position="807"/>
    </location>
</feature>
<evidence type="ECO:0000313" key="4">
    <source>
        <dbReference type="Proteomes" id="UP001374893"/>
    </source>
</evidence>
<feature type="repeat" description="TPR" evidence="1">
    <location>
        <begin position="127"/>
        <end position="160"/>
    </location>
</feature>
<evidence type="ECO:0000256" key="1">
    <source>
        <dbReference type="PROSITE-ProRule" id="PRU00339"/>
    </source>
</evidence>
<organism evidence="3 4">
    <name type="scientific">Haloferula helveola</name>
    <dbReference type="NCBI Taxonomy" id="490095"/>
    <lineage>
        <taxon>Bacteria</taxon>
        <taxon>Pseudomonadati</taxon>
        <taxon>Verrucomicrobiota</taxon>
        <taxon>Verrucomicrobiia</taxon>
        <taxon>Verrucomicrobiales</taxon>
        <taxon>Verrucomicrobiaceae</taxon>
        <taxon>Haloferula</taxon>
    </lineage>
</organism>
<dbReference type="PANTHER" id="PTHR10098:SF108">
    <property type="entry name" value="TETRATRICOPEPTIDE REPEAT PROTEIN 28"/>
    <property type="match status" value="1"/>
</dbReference>
<dbReference type="PANTHER" id="PTHR10098">
    <property type="entry name" value="RAPSYN-RELATED"/>
    <property type="match status" value="1"/>
</dbReference>
<feature type="repeat" description="TPR" evidence="1">
    <location>
        <begin position="166"/>
        <end position="199"/>
    </location>
</feature>
<reference evidence="3 4" key="1">
    <citation type="submission" date="2021-06" db="EMBL/GenBank/DDBJ databases">
        <title>Complete genome of Haloferula helveola possessing various polysaccharide degrading enzymes.</title>
        <authorList>
            <person name="Takami H."/>
            <person name="Huang C."/>
            <person name="Hamasaki K."/>
        </authorList>
    </citation>
    <scope>NUCLEOTIDE SEQUENCE [LARGE SCALE GENOMIC DNA]</scope>
    <source>
        <strain evidence="3 4">CN-1</strain>
    </source>
</reference>
<dbReference type="Pfam" id="PF13424">
    <property type="entry name" value="TPR_12"/>
    <property type="match status" value="2"/>
</dbReference>
<dbReference type="EMBL" id="AP024702">
    <property type="protein sequence ID" value="BCX46549.1"/>
    <property type="molecule type" value="Genomic_DNA"/>
</dbReference>
<dbReference type="Gene3D" id="1.25.40.10">
    <property type="entry name" value="Tetratricopeptide repeat domain"/>
    <property type="match status" value="2"/>
</dbReference>
<name>A0ABN6GZ46_9BACT</name>
<dbReference type="InterPro" id="IPR024983">
    <property type="entry name" value="CHAT_dom"/>
</dbReference>
<accession>A0ABN6GZ46</accession>
<gene>
    <name evidence="3" type="ORF">HAHE_04570</name>
</gene>
<keyword evidence="4" id="KW-1185">Reference proteome</keyword>
<dbReference type="InterPro" id="IPR019734">
    <property type="entry name" value="TPR_rpt"/>
</dbReference>
<dbReference type="SUPFAM" id="SSF48452">
    <property type="entry name" value="TPR-like"/>
    <property type="match status" value="2"/>
</dbReference>
<sequence length="873" mass="94296">MSAHADLEASLGSGDLAAAEAELEGLAADWEAAHAADPTEENREQWAVTLSALGTIERALGLPDEARAHLEKGIGLAVQPATKANLKETLALTLADLGDPAKAESLLRELLAFHAELPEPGRSEGVARIQEQLGLILLTLGRYEESGELLEFAFKATPENDNANLARRHARLGRYHHTLGSHQRAIDHFSAALEIVPEADGEFRIALTSDLALARLRLGEIDLAGQGFAQAADQARRLYRDKRPTFAIPYINNLGTFAMSAGQPEEAIAAFTECIEMLEAASGTDDASLIGPVHNLGVARLETGDYPEARRLLERATALQTAHLPPGHLRVAETARNLARCALLNADPDAPELIDRASALGLDLLERLVAHGTETERLNFLQRIDLLSLPCAGGDPAIIAPLLAASKNRLFDSLLGEKDTAPGPDAAEIGNALPPGSVFVDFCRYAETTADPVLRYGAIVYAPDLPPAWTPLGTEEELADWLSALRSRLDWKADTLSGNDRPPPPLQLRGILRELHRSFIEPLGLPDSCSTVIVSPDASLHFLPFAALIDSESELMCERFDLLVSIGSARDFLGTAPTRRLDSAPWRLAGVTRFEPRETSGSTKLDEILDHLDPLPGTRDELRRIGRLAPEGSVTLTDDAVAEPNLITKEMPAAVLHLGTHSFFLDGPHDPLSPIDFDRSADLLFSSGIVLPRAARRSPDAPLLDPADDLLFPREIAALPLHGTRLVVLSSCRSGAGTALAGEGVLGLQRAFQLAGAREVLVALWPVSDRASPAFMESFYRLSKHSDHPAQALWETQRRFLTQPVDDFETAVLHAAPFVIVQNGPPLPLAELPPETTSRFPWKALLASLPLALFVAAWLRRRSAAHAEKRLAG</sequence>
<dbReference type="PROSITE" id="PS50005">
    <property type="entry name" value="TPR"/>
    <property type="match status" value="2"/>
</dbReference>
<evidence type="ECO:0000313" key="3">
    <source>
        <dbReference type="EMBL" id="BCX46549.1"/>
    </source>
</evidence>
<dbReference type="Pfam" id="PF12770">
    <property type="entry name" value="CHAT"/>
    <property type="match status" value="1"/>
</dbReference>
<dbReference type="InterPro" id="IPR011990">
    <property type="entry name" value="TPR-like_helical_dom_sf"/>
</dbReference>
<dbReference type="SMART" id="SM00028">
    <property type="entry name" value="TPR"/>
    <property type="match status" value="6"/>
</dbReference>
<dbReference type="Pfam" id="PF07721">
    <property type="entry name" value="TPR_4"/>
    <property type="match status" value="2"/>
</dbReference>
<dbReference type="InterPro" id="IPR011717">
    <property type="entry name" value="TPR-4"/>
</dbReference>
<dbReference type="Proteomes" id="UP001374893">
    <property type="component" value="Chromosome"/>
</dbReference>